<dbReference type="KEGG" id="cyt:cce_1541"/>
<evidence type="ECO:0000313" key="2">
    <source>
        <dbReference type="Proteomes" id="UP000001203"/>
    </source>
</evidence>
<accession>B1WXE7</accession>
<proteinExistence type="predicted"/>
<dbReference type="STRING" id="43989.cce_1541"/>
<dbReference type="EMBL" id="CP000806">
    <property type="protein sequence ID" value="ACB50891.1"/>
    <property type="molecule type" value="Genomic_DNA"/>
</dbReference>
<name>B1WXE7_CROS5</name>
<dbReference type="HOGENOM" id="CLU_3403081_0_0_3"/>
<dbReference type="AlphaFoldDB" id="B1WXE7"/>
<reference evidence="1 2" key="1">
    <citation type="journal article" date="2008" name="Proc. Natl. Acad. Sci. U.S.A.">
        <title>The genome of Cyanothece 51142, a unicellular diazotrophic cyanobacterium important in the marine nitrogen cycle.</title>
        <authorList>
            <person name="Welsh E.A."/>
            <person name="Liberton M."/>
            <person name="Stoeckel J."/>
            <person name="Loh T."/>
            <person name="Elvitigala T."/>
            <person name="Wang C."/>
            <person name="Wollam A."/>
            <person name="Fulton R.S."/>
            <person name="Clifton S.W."/>
            <person name="Jacobs J.M."/>
            <person name="Aurora R."/>
            <person name="Ghosh B.K."/>
            <person name="Sherman L.A."/>
            <person name="Smith R.D."/>
            <person name="Wilson R.K."/>
            <person name="Pakrasi H.B."/>
        </authorList>
    </citation>
    <scope>NUCLEOTIDE SEQUENCE [LARGE SCALE GENOMIC DNA]</scope>
    <source>
        <strain evidence="2">ATCC 51142 / BH68</strain>
    </source>
</reference>
<evidence type="ECO:0000313" key="1">
    <source>
        <dbReference type="EMBL" id="ACB50891.1"/>
    </source>
</evidence>
<sequence>MRNFSHRDEESLKLVPIVKYNHQPIDRKFR</sequence>
<protein>
    <submittedName>
        <fullName evidence="1">Uncharacterized protein</fullName>
    </submittedName>
</protein>
<dbReference type="Proteomes" id="UP000001203">
    <property type="component" value="Chromosome circular"/>
</dbReference>
<gene>
    <name evidence="1" type="ordered locus">cce_1541</name>
</gene>
<organism evidence="1 2">
    <name type="scientific">Crocosphaera subtropica (strain ATCC 51142 / BH68)</name>
    <name type="common">Cyanothece sp. (strain ATCC 51142)</name>
    <dbReference type="NCBI Taxonomy" id="43989"/>
    <lineage>
        <taxon>Bacteria</taxon>
        <taxon>Bacillati</taxon>
        <taxon>Cyanobacteriota</taxon>
        <taxon>Cyanophyceae</taxon>
        <taxon>Oscillatoriophycideae</taxon>
        <taxon>Chroococcales</taxon>
        <taxon>Aphanothecaceae</taxon>
        <taxon>Crocosphaera</taxon>
        <taxon>Crocosphaera subtropica</taxon>
    </lineage>
</organism>
<keyword evidence="2" id="KW-1185">Reference proteome</keyword>